<dbReference type="EMBL" id="JXTB01000801">
    <property type="protein sequence ID" value="PON32585.1"/>
    <property type="molecule type" value="Genomic_DNA"/>
</dbReference>
<feature type="non-terminal residue" evidence="1">
    <location>
        <position position="1"/>
    </location>
</feature>
<keyword evidence="2" id="KW-1185">Reference proteome</keyword>
<organism evidence="1 2">
    <name type="scientific">Parasponia andersonii</name>
    <name type="common">Sponia andersonii</name>
    <dbReference type="NCBI Taxonomy" id="3476"/>
    <lineage>
        <taxon>Eukaryota</taxon>
        <taxon>Viridiplantae</taxon>
        <taxon>Streptophyta</taxon>
        <taxon>Embryophyta</taxon>
        <taxon>Tracheophyta</taxon>
        <taxon>Spermatophyta</taxon>
        <taxon>Magnoliopsida</taxon>
        <taxon>eudicotyledons</taxon>
        <taxon>Gunneridae</taxon>
        <taxon>Pentapetalae</taxon>
        <taxon>rosids</taxon>
        <taxon>fabids</taxon>
        <taxon>Rosales</taxon>
        <taxon>Cannabaceae</taxon>
        <taxon>Parasponia</taxon>
    </lineage>
</organism>
<evidence type="ECO:0000313" key="1">
    <source>
        <dbReference type="EMBL" id="PON32585.1"/>
    </source>
</evidence>
<name>A0A2P5A7S4_PARAD</name>
<reference evidence="2" key="1">
    <citation type="submission" date="2016-06" db="EMBL/GenBank/DDBJ databases">
        <title>Parallel loss of symbiosis genes in relatives of nitrogen-fixing non-legume Parasponia.</title>
        <authorList>
            <person name="Van Velzen R."/>
            <person name="Holmer R."/>
            <person name="Bu F."/>
            <person name="Rutten L."/>
            <person name="Van Zeijl A."/>
            <person name="Liu W."/>
            <person name="Santuari L."/>
            <person name="Cao Q."/>
            <person name="Sharma T."/>
            <person name="Shen D."/>
            <person name="Roswanjaya Y."/>
            <person name="Wardhani T."/>
            <person name="Kalhor M.S."/>
            <person name="Jansen J."/>
            <person name="Van den Hoogen J."/>
            <person name="Gungor B."/>
            <person name="Hartog M."/>
            <person name="Hontelez J."/>
            <person name="Verver J."/>
            <person name="Yang W.-C."/>
            <person name="Schijlen E."/>
            <person name="Repin R."/>
            <person name="Schilthuizen M."/>
            <person name="Schranz E."/>
            <person name="Heidstra R."/>
            <person name="Miyata K."/>
            <person name="Fedorova E."/>
            <person name="Kohlen W."/>
            <person name="Bisseling T."/>
            <person name="Smit S."/>
            <person name="Geurts R."/>
        </authorList>
    </citation>
    <scope>NUCLEOTIDE SEQUENCE [LARGE SCALE GENOMIC DNA]</scope>
    <source>
        <strain evidence="2">cv. WU1-14</strain>
    </source>
</reference>
<sequence>VPWKMYFIAPPRRLGGHLLRRFISALYVNTKALIKCREICLSRRIIGTLVDLLRHLISAFVVKAYYSTCNQCAFVDVMKGLSRHL</sequence>
<proteinExistence type="predicted"/>
<dbReference type="Proteomes" id="UP000237105">
    <property type="component" value="Unassembled WGS sequence"/>
</dbReference>
<accession>A0A2P5A7S4</accession>
<protein>
    <submittedName>
        <fullName evidence="1">Uncharacterized protein</fullName>
    </submittedName>
</protein>
<evidence type="ECO:0000313" key="2">
    <source>
        <dbReference type="Proteomes" id="UP000237105"/>
    </source>
</evidence>
<gene>
    <name evidence="1" type="ORF">PanWU01x14_360060</name>
</gene>
<comment type="caution">
    <text evidence="1">The sequence shown here is derived from an EMBL/GenBank/DDBJ whole genome shotgun (WGS) entry which is preliminary data.</text>
</comment>
<dbReference type="AlphaFoldDB" id="A0A2P5A7S4"/>